<dbReference type="STRING" id="52770.BSZ40_07525"/>
<dbReference type="Gene3D" id="3.40.50.720">
    <property type="entry name" value="NAD(P)-binding Rossmann-like Domain"/>
    <property type="match status" value="1"/>
</dbReference>
<comment type="caution">
    <text evidence="4">The sequence shown here is derived from an EMBL/GenBank/DDBJ whole genome shotgun (WGS) entry which is preliminary data.</text>
</comment>
<sequence>MGTALITGASSGLGEEFAWQLAERGHDVVLVARRQDRLERLAHQLTQIAGVGAEVFPADLATPAGRAAVSARLHQAGQPVGLLVNNAGFGLGQPFVGGTLARELQALEVMVTAVLELSHAAAQAMVARGRGAILNVSSMTAGTAMGTYAAHKAWVRSFTEGLAEELRGTGVGASAVLPGLVRTEFHETANMHISAAPAWTWLSAQQVVAAALRAVARRQVLVTPSVSYKVLAGALRVAPRSLVRRLSNRSLYGR</sequence>
<dbReference type="Proteomes" id="UP000185612">
    <property type="component" value="Unassembled WGS sequence"/>
</dbReference>
<evidence type="ECO:0000256" key="2">
    <source>
        <dbReference type="ARBA" id="ARBA00023002"/>
    </source>
</evidence>
<dbReference type="PANTHER" id="PTHR44196:SF2">
    <property type="entry name" value="SHORT-CHAIN DEHYDROGENASE-RELATED"/>
    <property type="match status" value="1"/>
</dbReference>
<dbReference type="FunCoup" id="A0A1Q5PV17">
    <property type="interactions" value="110"/>
</dbReference>
<dbReference type="PIRSF" id="PIRSF000126">
    <property type="entry name" value="11-beta-HSD1"/>
    <property type="match status" value="1"/>
</dbReference>
<evidence type="ECO:0000256" key="1">
    <source>
        <dbReference type="ARBA" id="ARBA00006484"/>
    </source>
</evidence>
<dbReference type="SUPFAM" id="SSF51735">
    <property type="entry name" value="NAD(P)-binding Rossmann-fold domains"/>
    <property type="match status" value="1"/>
</dbReference>
<evidence type="ECO:0000313" key="5">
    <source>
        <dbReference type="Proteomes" id="UP000185612"/>
    </source>
</evidence>
<keyword evidence="5" id="KW-1185">Reference proteome</keyword>
<dbReference type="InterPro" id="IPR002347">
    <property type="entry name" value="SDR_fam"/>
</dbReference>
<gene>
    <name evidence="4" type="ORF">BSZ40_07525</name>
</gene>
<dbReference type="InterPro" id="IPR036291">
    <property type="entry name" value="NAD(P)-bd_dom_sf"/>
</dbReference>
<evidence type="ECO:0000256" key="3">
    <source>
        <dbReference type="RuleBase" id="RU000363"/>
    </source>
</evidence>
<proteinExistence type="inferred from homology"/>
<comment type="similarity">
    <text evidence="1 3">Belongs to the short-chain dehydrogenases/reductases (SDR) family.</text>
</comment>
<organism evidence="4 5">
    <name type="scientific">Buchananella hordeovulneris</name>
    <dbReference type="NCBI Taxonomy" id="52770"/>
    <lineage>
        <taxon>Bacteria</taxon>
        <taxon>Bacillati</taxon>
        <taxon>Actinomycetota</taxon>
        <taxon>Actinomycetes</taxon>
        <taxon>Actinomycetales</taxon>
        <taxon>Actinomycetaceae</taxon>
        <taxon>Buchananella</taxon>
    </lineage>
</organism>
<dbReference type="AlphaFoldDB" id="A0A1Q5PV17"/>
<evidence type="ECO:0000313" key="4">
    <source>
        <dbReference type="EMBL" id="OKL51408.1"/>
    </source>
</evidence>
<dbReference type="PRINTS" id="PR00081">
    <property type="entry name" value="GDHRDH"/>
</dbReference>
<dbReference type="GO" id="GO:0016020">
    <property type="term" value="C:membrane"/>
    <property type="evidence" value="ECO:0007669"/>
    <property type="project" value="TreeGrafter"/>
</dbReference>
<dbReference type="Pfam" id="PF00106">
    <property type="entry name" value="adh_short"/>
    <property type="match status" value="1"/>
</dbReference>
<dbReference type="GO" id="GO:0016491">
    <property type="term" value="F:oxidoreductase activity"/>
    <property type="evidence" value="ECO:0007669"/>
    <property type="project" value="UniProtKB-KW"/>
</dbReference>
<name>A0A1Q5PV17_9ACTO</name>
<dbReference type="PANTHER" id="PTHR44196">
    <property type="entry name" value="DEHYDROGENASE/REDUCTASE SDR FAMILY MEMBER 7B"/>
    <property type="match status" value="1"/>
</dbReference>
<dbReference type="EMBL" id="MQVS01000007">
    <property type="protein sequence ID" value="OKL51408.1"/>
    <property type="molecule type" value="Genomic_DNA"/>
</dbReference>
<reference evidence="5" key="1">
    <citation type="submission" date="2016-12" db="EMBL/GenBank/DDBJ databases">
        <authorList>
            <person name="Meng X."/>
        </authorList>
    </citation>
    <scope>NUCLEOTIDE SEQUENCE [LARGE SCALE GENOMIC DNA]</scope>
    <source>
        <strain evidence="5">DSM 20732</strain>
    </source>
</reference>
<dbReference type="OrthoDB" id="9797538at2"/>
<dbReference type="RefSeq" id="WP_073824811.1">
    <property type="nucleotide sequence ID" value="NZ_JAUNKL010000013.1"/>
</dbReference>
<protein>
    <submittedName>
        <fullName evidence="4">Short-chain dehydrogenase</fullName>
    </submittedName>
</protein>
<dbReference type="CDD" id="cd05233">
    <property type="entry name" value="SDR_c"/>
    <property type="match status" value="1"/>
</dbReference>
<accession>A0A1Q5PV17</accession>
<dbReference type="PRINTS" id="PR00080">
    <property type="entry name" value="SDRFAMILY"/>
</dbReference>
<keyword evidence="2" id="KW-0560">Oxidoreductase</keyword>